<dbReference type="GO" id="GO:0005886">
    <property type="term" value="C:plasma membrane"/>
    <property type="evidence" value="ECO:0007669"/>
    <property type="project" value="TreeGrafter"/>
</dbReference>
<feature type="compositionally biased region" description="Basic residues" evidence="5">
    <location>
        <begin position="489"/>
        <end position="498"/>
    </location>
</feature>
<name>A0A7J7KY54_9MAGN</name>
<dbReference type="OrthoDB" id="196264at2759"/>
<dbReference type="GO" id="GO:0015385">
    <property type="term" value="F:sodium:proton antiporter activity"/>
    <property type="evidence" value="ECO:0007669"/>
    <property type="project" value="InterPro"/>
</dbReference>
<dbReference type="GO" id="GO:0098719">
    <property type="term" value="P:sodium ion import across plasma membrane"/>
    <property type="evidence" value="ECO:0007669"/>
    <property type="project" value="TreeGrafter"/>
</dbReference>
<organism evidence="6 7">
    <name type="scientific">Kingdonia uniflora</name>
    <dbReference type="NCBI Taxonomy" id="39325"/>
    <lineage>
        <taxon>Eukaryota</taxon>
        <taxon>Viridiplantae</taxon>
        <taxon>Streptophyta</taxon>
        <taxon>Embryophyta</taxon>
        <taxon>Tracheophyta</taxon>
        <taxon>Spermatophyta</taxon>
        <taxon>Magnoliopsida</taxon>
        <taxon>Ranunculales</taxon>
        <taxon>Circaeasteraceae</taxon>
        <taxon>Kingdonia</taxon>
    </lineage>
</organism>
<evidence type="ECO:0000256" key="3">
    <source>
        <dbReference type="ARBA" id="ARBA00022958"/>
    </source>
</evidence>
<keyword evidence="4" id="KW-0406">Ion transport</keyword>
<comment type="caution">
    <text evidence="6">The sequence shown here is derived from an EMBL/GenBank/DDBJ whole genome shotgun (WGS) entry which is preliminary data.</text>
</comment>
<protein>
    <submittedName>
        <fullName evidence="6">Uncharacterized protein</fullName>
    </submittedName>
</protein>
<dbReference type="PANTHER" id="PTHR10110:SF127">
    <property type="entry name" value="SODIUM_HYDROGEN EXCHANGER 5-RELATED"/>
    <property type="match status" value="1"/>
</dbReference>
<evidence type="ECO:0000256" key="2">
    <source>
        <dbReference type="ARBA" id="ARBA00022538"/>
    </source>
</evidence>
<keyword evidence="7" id="KW-1185">Reference proteome</keyword>
<reference evidence="6 7" key="1">
    <citation type="journal article" date="2020" name="IScience">
        <title>Genome Sequencing of the Endangered Kingdonia uniflora (Circaeasteraceae, Ranunculales) Reveals Potential Mechanisms of Evolutionary Specialization.</title>
        <authorList>
            <person name="Sun Y."/>
            <person name="Deng T."/>
            <person name="Zhang A."/>
            <person name="Moore M.J."/>
            <person name="Landis J.B."/>
            <person name="Lin N."/>
            <person name="Zhang H."/>
            <person name="Zhang X."/>
            <person name="Huang J."/>
            <person name="Zhang X."/>
            <person name="Sun H."/>
            <person name="Wang H."/>
        </authorList>
    </citation>
    <scope>NUCLEOTIDE SEQUENCE [LARGE SCALE GENOMIC DNA]</scope>
    <source>
        <strain evidence="6">TB1705</strain>
        <tissue evidence="6">Leaf</tissue>
    </source>
</reference>
<accession>A0A7J7KY54</accession>
<dbReference type="GO" id="GO:0015386">
    <property type="term" value="F:potassium:proton antiporter activity"/>
    <property type="evidence" value="ECO:0007669"/>
    <property type="project" value="TreeGrafter"/>
</dbReference>
<dbReference type="GO" id="GO:0051453">
    <property type="term" value="P:regulation of intracellular pH"/>
    <property type="evidence" value="ECO:0007669"/>
    <property type="project" value="TreeGrafter"/>
</dbReference>
<evidence type="ECO:0000256" key="1">
    <source>
        <dbReference type="ARBA" id="ARBA00022448"/>
    </source>
</evidence>
<keyword evidence="3" id="KW-0630">Potassium</keyword>
<proteinExistence type="predicted"/>
<evidence type="ECO:0000256" key="5">
    <source>
        <dbReference type="SAM" id="MobiDB-lite"/>
    </source>
</evidence>
<dbReference type="AlphaFoldDB" id="A0A7J7KY54"/>
<dbReference type="GO" id="GO:0005768">
    <property type="term" value="C:endosome"/>
    <property type="evidence" value="ECO:0007669"/>
    <property type="project" value="TreeGrafter"/>
</dbReference>
<dbReference type="PANTHER" id="PTHR10110">
    <property type="entry name" value="SODIUM/HYDROGEN EXCHANGER"/>
    <property type="match status" value="1"/>
</dbReference>
<evidence type="ECO:0000313" key="7">
    <source>
        <dbReference type="Proteomes" id="UP000541444"/>
    </source>
</evidence>
<dbReference type="EMBL" id="JACGCM010002811">
    <property type="protein sequence ID" value="KAF6135204.1"/>
    <property type="molecule type" value="Genomic_DNA"/>
</dbReference>
<keyword evidence="2" id="KW-0633">Potassium transport</keyword>
<dbReference type="Proteomes" id="UP000541444">
    <property type="component" value="Unassembled WGS sequence"/>
</dbReference>
<evidence type="ECO:0000256" key="4">
    <source>
        <dbReference type="ARBA" id="ARBA00023065"/>
    </source>
</evidence>
<keyword evidence="1" id="KW-0813">Transport</keyword>
<gene>
    <name evidence="6" type="ORF">GIB67_035275</name>
</gene>
<evidence type="ECO:0000313" key="6">
    <source>
        <dbReference type="EMBL" id="KAF6135204.1"/>
    </source>
</evidence>
<sequence length="498" mass="55623">MRFDGMGLKMNHYKETTKREGHRAIDVVGGEDGDVLKSSRSKSHDRVPTLMREIHPIDDSDHHEVQLQKANTAPKPIPRVEQIEEWGFADLFRSDEESYGIEEEIPIFLQFETTRVVENVAGVIREGVRFGVEPEIMGLSQVCRRTSHEERGVATKILNQINRVINFTVGNFRDGNQGVRLPYEVAAKPESPRVTGTIGEEETHVQVTFGGHESDTQGMPIGMPKGTQLHKLAARIVYVPKQLRQPNQNVKALLCGLTLDTQLVDSFWQEFENRPRTVIYKFLGNPDSASHRLFGNKIVCRSAGKIIRQTKWVPWTDWQSSSSQRATNVFSCGYLVNLVRPANRQIPLKHQKALWYSGLRGAMAFALALQSVHDLPEGHGRTILTATTAIVVVTVLLIGGSTGTMLEALDVVGDAHDVPLGEAFETNNGYMAPSYDEGASSGTKLKMKLKEFQKSTASFTALDKNYLTPFFTTQNGDEEELDDLPVNPRRGRGFRARV</sequence>
<dbReference type="InterPro" id="IPR018422">
    <property type="entry name" value="Cation/H_exchanger_CPA1"/>
</dbReference>
<feature type="region of interest" description="Disordered" evidence="5">
    <location>
        <begin position="477"/>
        <end position="498"/>
    </location>
</feature>